<sequence>MFLNTGDEIPLSTIPNLMETKVNCSLTGGTISIELENYYSILYDDNWYIGRIIEFDKNSEMCKIKFLHETDVGFKWPSADDVANGGKKIYFIWSHPANGKLTFPCKLRN</sequence>
<evidence type="ECO:0000313" key="1">
    <source>
        <dbReference type="EMBL" id="KAF8789714.1"/>
    </source>
</evidence>
<name>A0A8T0FEJ0_ARGBR</name>
<reference evidence="1" key="1">
    <citation type="journal article" date="2020" name="bioRxiv">
        <title>Chromosome-level reference genome of the European wasp spider Argiope bruennichi: a resource for studies on range expansion and evolutionary adaptation.</title>
        <authorList>
            <person name="Sheffer M.M."/>
            <person name="Hoppe A."/>
            <person name="Krehenwinkel H."/>
            <person name="Uhl G."/>
            <person name="Kuss A.W."/>
            <person name="Jensen L."/>
            <person name="Jensen C."/>
            <person name="Gillespie R.G."/>
            <person name="Hoff K.J."/>
            <person name="Prost S."/>
        </authorList>
    </citation>
    <scope>NUCLEOTIDE SEQUENCE</scope>
</reference>
<comment type="caution">
    <text evidence="1">The sequence shown here is derived from an EMBL/GenBank/DDBJ whole genome shotgun (WGS) entry which is preliminary data.</text>
</comment>
<evidence type="ECO:0000313" key="2">
    <source>
        <dbReference type="Proteomes" id="UP000807504"/>
    </source>
</evidence>
<dbReference type="AlphaFoldDB" id="A0A8T0FEJ0"/>
<dbReference type="Proteomes" id="UP000807504">
    <property type="component" value="Unassembled WGS sequence"/>
</dbReference>
<accession>A0A8T0FEJ0</accession>
<keyword evidence="2" id="KW-1185">Reference proteome</keyword>
<organism evidence="1 2">
    <name type="scientific">Argiope bruennichi</name>
    <name type="common">Wasp spider</name>
    <name type="synonym">Aranea bruennichi</name>
    <dbReference type="NCBI Taxonomy" id="94029"/>
    <lineage>
        <taxon>Eukaryota</taxon>
        <taxon>Metazoa</taxon>
        <taxon>Ecdysozoa</taxon>
        <taxon>Arthropoda</taxon>
        <taxon>Chelicerata</taxon>
        <taxon>Arachnida</taxon>
        <taxon>Araneae</taxon>
        <taxon>Araneomorphae</taxon>
        <taxon>Entelegynae</taxon>
        <taxon>Araneoidea</taxon>
        <taxon>Araneidae</taxon>
        <taxon>Argiope</taxon>
    </lineage>
</organism>
<reference evidence="1" key="2">
    <citation type="submission" date="2020-06" db="EMBL/GenBank/DDBJ databases">
        <authorList>
            <person name="Sheffer M."/>
        </authorList>
    </citation>
    <scope>NUCLEOTIDE SEQUENCE</scope>
</reference>
<proteinExistence type="predicted"/>
<gene>
    <name evidence="1" type="ORF">HNY73_007633</name>
</gene>
<protein>
    <submittedName>
        <fullName evidence="1">Uncharacterized protein</fullName>
    </submittedName>
</protein>
<dbReference type="EMBL" id="JABXBU010000012">
    <property type="protein sequence ID" value="KAF8789714.1"/>
    <property type="molecule type" value="Genomic_DNA"/>
</dbReference>